<dbReference type="Proteomes" id="UP000078340">
    <property type="component" value="Unassembled WGS sequence"/>
</dbReference>
<reference evidence="3 4" key="1">
    <citation type="submission" date="2016-01" db="EMBL/GenBank/DDBJ databases">
        <title>Biosynthesis of antibiotic leucinostatins and their inhibition on Phytophthora in bio-control Purpureocillium lilacinum.</title>
        <authorList>
            <person name="Wang G."/>
            <person name="Liu Z."/>
            <person name="Lin R."/>
            <person name="Li E."/>
            <person name="Mao Z."/>
            <person name="Ling J."/>
            <person name="Yin W."/>
            <person name="Xie B."/>
        </authorList>
    </citation>
    <scope>NUCLEOTIDE SEQUENCE [LARGE SCALE GENOMIC DNA]</scope>
    <source>
        <strain evidence="3">PLBJ-1</strain>
        <strain evidence="2">PLFJ-1</strain>
    </source>
</reference>
<gene>
    <name evidence="3" type="ORF">VFPBJ_01815</name>
    <name evidence="2" type="ORF">VFPFJ_10330</name>
</gene>
<dbReference type="EMBL" id="LSBH01000001">
    <property type="protein sequence ID" value="OAQ87774.1"/>
    <property type="molecule type" value="Genomic_DNA"/>
</dbReference>
<evidence type="ECO:0000256" key="1">
    <source>
        <dbReference type="SAM" id="MobiDB-lite"/>
    </source>
</evidence>
<evidence type="ECO:0000313" key="3">
    <source>
        <dbReference type="EMBL" id="OAQ87774.1"/>
    </source>
</evidence>
<accession>A0A179HCJ1</accession>
<sequence>MDKQLDWETPRSRRQPLSSSSFLSVLPSPPCPLHRLNGGLAPPITIMRFCSAPALNY</sequence>
<dbReference type="AlphaFoldDB" id="A0A179HCJ1"/>
<feature type="compositionally biased region" description="Low complexity" evidence="1">
    <location>
        <begin position="15"/>
        <end position="24"/>
    </location>
</feature>
<feature type="region of interest" description="Disordered" evidence="1">
    <location>
        <begin position="1"/>
        <end position="24"/>
    </location>
</feature>
<protein>
    <submittedName>
        <fullName evidence="3">Uncharacterized protein</fullName>
    </submittedName>
</protein>
<name>A0A179HCJ1_PURLI</name>
<comment type="caution">
    <text evidence="3">The sequence shown here is derived from an EMBL/GenBank/DDBJ whole genome shotgun (WGS) entry which is preliminary data.</text>
</comment>
<evidence type="ECO:0000313" key="4">
    <source>
        <dbReference type="Proteomes" id="UP000078240"/>
    </source>
</evidence>
<dbReference type="EMBL" id="LSBI01000012">
    <property type="protein sequence ID" value="OAQ77963.1"/>
    <property type="molecule type" value="Genomic_DNA"/>
</dbReference>
<feature type="compositionally biased region" description="Basic and acidic residues" evidence="1">
    <location>
        <begin position="1"/>
        <end position="11"/>
    </location>
</feature>
<organism evidence="3 4">
    <name type="scientific">Purpureocillium lilacinum</name>
    <name type="common">Paecilomyces lilacinus</name>
    <dbReference type="NCBI Taxonomy" id="33203"/>
    <lineage>
        <taxon>Eukaryota</taxon>
        <taxon>Fungi</taxon>
        <taxon>Dikarya</taxon>
        <taxon>Ascomycota</taxon>
        <taxon>Pezizomycotina</taxon>
        <taxon>Sordariomycetes</taxon>
        <taxon>Hypocreomycetidae</taxon>
        <taxon>Hypocreales</taxon>
        <taxon>Ophiocordycipitaceae</taxon>
        <taxon>Purpureocillium</taxon>
    </lineage>
</organism>
<evidence type="ECO:0000313" key="2">
    <source>
        <dbReference type="EMBL" id="OAQ77963.1"/>
    </source>
</evidence>
<dbReference type="Proteomes" id="UP000078240">
    <property type="component" value="Unassembled WGS sequence"/>
</dbReference>
<proteinExistence type="predicted"/>